<dbReference type="Gene3D" id="3.30.565.10">
    <property type="entry name" value="Histidine kinase-like ATPase, C-terminal domain"/>
    <property type="match status" value="1"/>
</dbReference>
<feature type="binding site" evidence="11">
    <location>
        <begin position="99"/>
        <end position="100"/>
    </location>
    <ligand>
        <name>ATP</name>
        <dbReference type="ChEBI" id="CHEBI:30616"/>
    </ligand>
</feature>
<feature type="region of interest" description="A; substrate-binding" evidence="10">
    <location>
        <begin position="1"/>
        <end position="323"/>
    </location>
</feature>
<dbReference type="RefSeq" id="WP_099959528.1">
    <property type="nucleotide sequence ID" value="NZ_PEQY01000001.1"/>
</dbReference>
<feature type="region of interest" description="C" evidence="10">
    <location>
        <begin position="535"/>
        <end position="607"/>
    </location>
</feature>
<dbReference type="InterPro" id="IPR020575">
    <property type="entry name" value="Hsp90_N"/>
</dbReference>
<feature type="binding site" evidence="11">
    <location>
        <position position="33"/>
    </location>
    <ligand>
        <name>ATP</name>
        <dbReference type="ChEBI" id="CHEBI:30616"/>
    </ligand>
</feature>
<dbReference type="Pfam" id="PF00183">
    <property type="entry name" value="HSP90"/>
    <property type="match status" value="1"/>
</dbReference>
<evidence type="ECO:0000256" key="8">
    <source>
        <dbReference type="ARBA" id="ARBA00058590"/>
    </source>
</evidence>
<dbReference type="PROSITE" id="PS00298">
    <property type="entry name" value="HSP90"/>
    <property type="match status" value="1"/>
</dbReference>
<dbReference type="InterPro" id="IPR037196">
    <property type="entry name" value="HSP90_C"/>
</dbReference>
<evidence type="ECO:0000256" key="5">
    <source>
        <dbReference type="ARBA" id="ARBA00022840"/>
    </source>
</evidence>
<comment type="subunit">
    <text evidence="10">Homodimer.</text>
</comment>
<keyword evidence="7 10" id="KW-0143">Chaperone</keyword>
<evidence type="ECO:0000256" key="3">
    <source>
        <dbReference type="ARBA" id="ARBA00022490"/>
    </source>
</evidence>
<dbReference type="PANTHER" id="PTHR11528">
    <property type="entry name" value="HEAT SHOCK PROTEIN 90 FAMILY MEMBER"/>
    <property type="match status" value="1"/>
</dbReference>
<keyword evidence="3 10" id="KW-0963">Cytoplasm</keyword>
<evidence type="ECO:0000256" key="1">
    <source>
        <dbReference type="ARBA" id="ARBA00004496"/>
    </source>
</evidence>
<dbReference type="HAMAP" id="MF_00505">
    <property type="entry name" value="HSP90"/>
    <property type="match status" value="1"/>
</dbReference>
<evidence type="ECO:0000256" key="9">
    <source>
        <dbReference type="ARBA" id="ARBA00070675"/>
    </source>
</evidence>
<dbReference type="NCBIfam" id="NF003555">
    <property type="entry name" value="PRK05218.1"/>
    <property type="match status" value="1"/>
</dbReference>
<dbReference type="PRINTS" id="PR00775">
    <property type="entry name" value="HEATSHOCK90"/>
</dbReference>
<feature type="binding site" evidence="11">
    <location>
        <position position="171"/>
    </location>
    <ligand>
        <name>ATP</name>
        <dbReference type="ChEBI" id="CHEBI:30616"/>
    </ligand>
</feature>
<gene>
    <name evidence="10" type="primary">htpG</name>
    <name evidence="13" type="ORF">CTM71_11600</name>
</gene>
<dbReference type="InterPro" id="IPR003594">
    <property type="entry name" value="HATPase_dom"/>
</dbReference>
<evidence type="ECO:0000256" key="7">
    <source>
        <dbReference type="ARBA" id="ARBA00023186"/>
    </source>
</evidence>
<keyword evidence="6 10" id="KW-0346">Stress response</keyword>
<keyword evidence="4 10" id="KW-0547">Nucleotide-binding</keyword>
<dbReference type="CDD" id="cd16927">
    <property type="entry name" value="HATPase_Hsp90-like"/>
    <property type="match status" value="1"/>
</dbReference>
<dbReference type="Gene3D" id="1.20.120.790">
    <property type="entry name" value="Heat shock protein 90, C-terminal domain"/>
    <property type="match status" value="1"/>
</dbReference>
<dbReference type="Pfam" id="PF13589">
    <property type="entry name" value="HATPase_c_3"/>
    <property type="match status" value="1"/>
</dbReference>
<evidence type="ECO:0000313" key="14">
    <source>
        <dbReference type="Proteomes" id="UP000229011"/>
    </source>
</evidence>
<dbReference type="GeneID" id="93329065"/>
<dbReference type="FunFam" id="3.30.230.80:FF:000002">
    <property type="entry name" value="Molecular chaperone HtpG"/>
    <property type="match status" value="1"/>
</dbReference>
<dbReference type="InterPro" id="IPR019805">
    <property type="entry name" value="Heat_shock_protein_90_CS"/>
</dbReference>
<comment type="function">
    <text evidence="8 10">Molecular chaperone. Has ATPase activity.</text>
</comment>
<proteinExistence type="inferred from homology"/>
<comment type="subcellular location">
    <subcellularLocation>
        <location evidence="1 10">Cytoplasm</location>
    </subcellularLocation>
</comment>
<dbReference type="GO" id="GO:0005737">
    <property type="term" value="C:cytoplasm"/>
    <property type="evidence" value="ECO:0007669"/>
    <property type="project" value="UniProtKB-SubCell"/>
</dbReference>
<dbReference type="GO" id="GO:0051082">
    <property type="term" value="F:unfolded protein binding"/>
    <property type="evidence" value="ECO:0007669"/>
    <property type="project" value="UniProtKB-UniRule"/>
</dbReference>
<dbReference type="Gene3D" id="3.30.230.80">
    <property type="match status" value="1"/>
</dbReference>
<dbReference type="SUPFAM" id="SSF110942">
    <property type="entry name" value="HSP90 C-terminal domain"/>
    <property type="match status" value="1"/>
</dbReference>
<feature type="binding site" evidence="11">
    <location>
        <position position="79"/>
    </location>
    <ligand>
        <name>ATP</name>
        <dbReference type="ChEBI" id="CHEBI:30616"/>
    </ligand>
</feature>
<feature type="binding site" evidence="11">
    <location>
        <position position="98"/>
    </location>
    <ligand>
        <name>ATP</name>
        <dbReference type="ChEBI" id="CHEBI:30616"/>
    </ligand>
</feature>
<sequence length="607" mass="70256">MRKEEKIFKAETKELLNLMIHSIYTNKEIFLRELISNANDAIDKLKFQSLTDNDILKGDDKFKIEISVDKDNGTLTIKDNGIGMTYDEVDENIGTIAKSGSKVFKEQLEAAKKADIDIIGQFGVGFYSAFIVADKVTLETRSPYSENGVRWVSSGDGNYEIEEISKENRGTEITLHLKDGEEYSEFLEEWKIKDLVKKYSNYIRYEIYFKDEVINSTKPIWKRDKKELRDEDYNEFYKTTFHDWNDPLFHINLKVQGNIEYNALLFIPKKLPFDYYTKNFKRGLQLYTKNVFIMEKCEDLIPEYFNFISGLVDCDSLSLNISREILQQNSELQAISKNLEKKIISELEKVLKNDREKYIEFWKEFGRSIKGGVQDMFGMNKEKLQDLLIFISSHDDKYTTLKEYIDRMGETKEILYVPAESIDAVKALPKMEKLKEQGREVLILTDKIDEFTLMAMRDYSGKEFKSINSSDFKLSDDKEKEEEVKKIADENKTLIEKAKEFLKDKVNEVELSNNIGNSASSLLAKGGLSLEMEKTLSEMTNNNDAPKAEKILAINPEHVLFDKLKAAEGTDNFNKLVDILYNQALLLEGFSIENPVEFIKNLNDLLA</sequence>
<dbReference type="SMART" id="SM00387">
    <property type="entry name" value="HATPase_c"/>
    <property type="match status" value="1"/>
</dbReference>
<dbReference type="InterPro" id="IPR020568">
    <property type="entry name" value="Ribosomal_Su5_D2-typ_SF"/>
</dbReference>
<dbReference type="Proteomes" id="UP000229011">
    <property type="component" value="Unassembled WGS sequence"/>
</dbReference>
<organism evidence="13 14">
    <name type="scientific">Fusobacterium pseudoperiodonticum</name>
    <dbReference type="NCBI Taxonomy" id="2663009"/>
    <lineage>
        <taxon>Bacteria</taxon>
        <taxon>Fusobacteriati</taxon>
        <taxon>Fusobacteriota</taxon>
        <taxon>Fusobacteriia</taxon>
        <taxon>Fusobacteriales</taxon>
        <taxon>Fusobacteriaceae</taxon>
        <taxon>Fusobacterium</taxon>
    </lineage>
</organism>
<accession>A0A2G9EJX5</accession>
<feature type="binding site" evidence="11">
    <location>
        <position position="84"/>
    </location>
    <ligand>
        <name>ATP</name>
        <dbReference type="ChEBI" id="CHEBI:30616"/>
    </ligand>
</feature>
<dbReference type="InterPro" id="IPR001404">
    <property type="entry name" value="Hsp90_fam"/>
</dbReference>
<evidence type="ECO:0000256" key="11">
    <source>
        <dbReference type="PIRSR" id="PIRSR002583-1"/>
    </source>
</evidence>
<evidence type="ECO:0000313" key="13">
    <source>
        <dbReference type="EMBL" id="PIM80961.1"/>
    </source>
</evidence>
<evidence type="ECO:0000256" key="4">
    <source>
        <dbReference type="ARBA" id="ARBA00022741"/>
    </source>
</evidence>
<dbReference type="GO" id="GO:0140662">
    <property type="term" value="F:ATP-dependent protein folding chaperone"/>
    <property type="evidence" value="ECO:0007669"/>
    <property type="project" value="InterPro"/>
</dbReference>
<evidence type="ECO:0000256" key="10">
    <source>
        <dbReference type="HAMAP-Rule" id="MF_00505"/>
    </source>
</evidence>
<dbReference type="AlphaFoldDB" id="A0A2G9EJX5"/>
<comment type="similarity">
    <text evidence="2 10">Belongs to the heat shock protein 90 family.</text>
</comment>
<dbReference type="SUPFAM" id="SSF55874">
    <property type="entry name" value="ATPase domain of HSP90 chaperone/DNA topoisomerase II/histidine kinase"/>
    <property type="match status" value="1"/>
</dbReference>
<dbReference type="GO" id="GO:0016887">
    <property type="term" value="F:ATP hydrolysis activity"/>
    <property type="evidence" value="ECO:0007669"/>
    <property type="project" value="InterPro"/>
</dbReference>
<evidence type="ECO:0000259" key="12">
    <source>
        <dbReference type="SMART" id="SM00387"/>
    </source>
</evidence>
<feature type="binding site" evidence="11">
    <location>
        <position position="92"/>
    </location>
    <ligand>
        <name>ATP</name>
        <dbReference type="ChEBI" id="CHEBI:30616"/>
    </ligand>
</feature>
<dbReference type="InterPro" id="IPR036890">
    <property type="entry name" value="HATPase_C_sf"/>
</dbReference>
<feature type="binding site" evidence="11">
    <location>
        <position position="37"/>
    </location>
    <ligand>
        <name>ATP</name>
        <dbReference type="ChEBI" id="CHEBI:30616"/>
    </ligand>
</feature>
<evidence type="ECO:0000256" key="2">
    <source>
        <dbReference type="ARBA" id="ARBA00008239"/>
    </source>
</evidence>
<feature type="binding site" evidence="11">
    <location>
        <begin position="121"/>
        <end position="126"/>
    </location>
    <ligand>
        <name>ATP</name>
        <dbReference type="ChEBI" id="CHEBI:30616"/>
    </ligand>
</feature>
<dbReference type="Gene3D" id="3.40.50.11260">
    <property type="match status" value="1"/>
</dbReference>
<comment type="caution">
    <text evidence="13">The sequence shown here is derived from an EMBL/GenBank/DDBJ whole genome shotgun (WGS) entry which is preliminary data.</text>
</comment>
<keyword evidence="5 10" id="KW-0067">ATP-binding</keyword>
<evidence type="ECO:0000256" key="6">
    <source>
        <dbReference type="ARBA" id="ARBA00023016"/>
    </source>
</evidence>
<feature type="binding site" evidence="11">
    <location>
        <position position="323"/>
    </location>
    <ligand>
        <name>ATP</name>
        <dbReference type="ChEBI" id="CHEBI:30616"/>
    </ligand>
</feature>
<protein>
    <recommendedName>
        <fullName evidence="9 10">Chaperone protein HtpG</fullName>
    </recommendedName>
    <alternativeName>
        <fullName evidence="10">Heat shock protein HtpG</fullName>
    </alternativeName>
    <alternativeName>
        <fullName evidence="10">High temperature protein G</fullName>
    </alternativeName>
</protein>
<dbReference type="SUPFAM" id="SSF54211">
    <property type="entry name" value="Ribosomal protein S5 domain 2-like"/>
    <property type="match status" value="1"/>
</dbReference>
<feature type="domain" description="Histidine kinase/HSP90-like ATPase" evidence="12">
    <location>
        <begin position="26"/>
        <end position="181"/>
    </location>
</feature>
<dbReference type="GO" id="GO:0005524">
    <property type="term" value="F:ATP binding"/>
    <property type="evidence" value="ECO:0007669"/>
    <property type="project" value="UniProtKB-UniRule"/>
</dbReference>
<dbReference type="EMBL" id="PEQY01000001">
    <property type="protein sequence ID" value="PIM80961.1"/>
    <property type="molecule type" value="Genomic_DNA"/>
</dbReference>
<reference evidence="13 14" key="1">
    <citation type="submission" date="2017-11" db="EMBL/GenBank/DDBJ databases">
        <title>Genome sequencing of Fusobacterium periodonticum KCOM 1259.</title>
        <authorList>
            <person name="Kook J.-K."/>
            <person name="Park S.-N."/>
            <person name="Lim Y.K."/>
        </authorList>
    </citation>
    <scope>NUCLEOTIDE SEQUENCE [LARGE SCALE GENOMIC DNA]</scope>
    <source>
        <strain evidence="13 14">KCOM 1259</strain>
    </source>
</reference>
<comment type="caution">
    <text evidence="10">Lacks conserved residue(s) required for the propagation of feature annotation.</text>
</comment>
<name>A0A2G9EJX5_9FUSO</name>
<dbReference type="PIRSF" id="PIRSF002583">
    <property type="entry name" value="Hsp90"/>
    <property type="match status" value="1"/>
</dbReference>
<dbReference type="FunFam" id="3.30.565.10:FF:000009">
    <property type="entry name" value="Molecular chaperone HtpG"/>
    <property type="match status" value="1"/>
</dbReference>